<dbReference type="EMBL" id="FNAL01000003">
    <property type="protein sequence ID" value="SDD52611.1"/>
    <property type="molecule type" value="Genomic_DNA"/>
</dbReference>
<dbReference type="AlphaFoldDB" id="A0A1G6VGJ6"/>
<evidence type="ECO:0000259" key="1">
    <source>
        <dbReference type="Pfam" id="PF00717"/>
    </source>
</evidence>
<dbReference type="InterPro" id="IPR039418">
    <property type="entry name" value="LexA-like"/>
</dbReference>
<dbReference type="Gene3D" id="2.10.109.10">
    <property type="entry name" value="Umud Fragment, subunit A"/>
    <property type="match status" value="1"/>
</dbReference>
<dbReference type="Pfam" id="PF00717">
    <property type="entry name" value="Peptidase_S24"/>
    <property type="match status" value="1"/>
</dbReference>
<sequence length="141" mass="15676">MSVKIIGRLTDEGETVLLSLYSDRVKAGFPSPATDYVQNRIDLNTLLIHSPTTTYLVEVEGDSMIDMGIYPNDILIVDRSLSARNKDIVIALVDDGFTAKQLILGEHIILRAHNENYADIVVKGSLELFGVVVSSVRRFKR</sequence>
<dbReference type="EMBL" id="BSOK01000038">
    <property type="protein sequence ID" value="GLR29442.1"/>
    <property type="molecule type" value="Genomic_DNA"/>
</dbReference>
<dbReference type="PANTHER" id="PTHR33516:SF2">
    <property type="entry name" value="LEXA REPRESSOR-RELATED"/>
    <property type="match status" value="1"/>
</dbReference>
<accession>A0A1G6VGJ6</accession>
<reference evidence="3 4" key="2">
    <citation type="submission" date="2016-10" db="EMBL/GenBank/DDBJ databases">
        <authorList>
            <person name="de Groot N.N."/>
        </authorList>
    </citation>
    <scope>NUCLEOTIDE SEQUENCE [LARGE SCALE GENOMIC DNA]</scope>
    <source>
        <strain evidence="3 4">DSM 23406</strain>
    </source>
</reference>
<evidence type="ECO:0000313" key="4">
    <source>
        <dbReference type="Proteomes" id="UP000198501"/>
    </source>
</evidence>
<dbReference type="InterPro" id="IPR050077">
    <property type="entry name" value="LexA_repressor"/>
</dbReference>
<dbReference type="InterPro" id="IPR015927">
    <property type="entry name" value="Peptidase_S24_S26A/B/C"/>
</dbReference>
<dbReference type="CDD" id="cd06529">
    <property type="entry name" value="S24_LexA-like"/>
    <property type="match status" value="1"/>
</dbReference>
<protein>
    <submittedName>
        <fullName evidence="2 3">DNA polymerase V</fullName>
    </submittedName>
</protein>
<reference evidence="2" key="4">
    <citation type="submission" date="2023-01" db="EMBL/GenBank/DDBJ databases">
        <title>Draft genome sequence of Psychrobacter pacificensis strain NBRC 103191.</title>
        <authorList>
            <person name="Sun Q."/>
            <person name="Mori K."/>
        </authorList>
    </citation>
    <scope>NUCLEOTIDE SEQUENCE</scope>
    <source>
        <strain evidence="2">NBRC 103191</strain>
    </source>
</reference>
<reference evidence="2" key="1">
    <citation type="journal article" date="2014" name="Int. J. Syst. Evol. Microbiol.">
        <title>Complete genome of a new Firmicutes species belonging to the dominant human colonic microbiota ('Ruminococcus bicirculans') reveals two chromosomes and a selective capacity to utilize plant glucans.</title>
        <authorList>
            <consortium name="NISC Comparative Sequencing Program"/>
            <person name="Wegmann U."/>
            <person name="Louis P."/>
            <person name="Goesmann A."/>
            <person name="Henrissat B."/>
            <person name="Duncan S.H."/>
            <person name="Flint H.J."/>
        </authorList>
    </citation>
    <scope>NUCLEOTIDE SEQUENCE</scope>
    <source>
        <strain evidence="2">NBRC 103191</strain>
    </source>
</reference>
<dbReference type="GeneID" id="300923557"/>
<organism evidence="3 4">
    <name type="scientific">Psychrobacter pacificensis</name>
    <dbReference type="NCBI Taxonomy" id="112002"/>
    <lineage>
        <taxon>Bacteria</taxon>
        <taxon>Pseudomonadati</taxon>
        <taxon>Pseudomonadota</taxon>
        <taxon>Gammaproteobacteria</taxon>
        <taxon>Moraxellales</taxon>
        <taxon>Moraxellaceae</taxon>
        <taxon>Psychrobacter</taxon>
    </lineage>
</organism>
<evidence type="ECO:0000313" key="5">
    <source>
        <dbReference type="Proteomes" id="UP001156645"/>
    </source>
</evidence>
<evidence type="ECO:0000313" key="3">
    <source>
        <dbReference type="EMBL" id="SDD52611.1"/>
    </source>
</evidence>
<dbReference type="SUPFAM" id="SSF51306">
    <property type="entry name" value="LexA/Signal peptidase"/>
    <property type="match status" value="1"/>
</dbReference>
<gene>
    <name evidence="2" type="ORF">GCM10007915_16810</name>
    <name evidence="3" type="ORF">SAMN05660405_00570</name>
</gene>
<name>A0A1G6VGJ6_9GAMM</name>
<proteinExistence type="predicted"/>
<evidence type="ECO:0000313" key="2">
    <source>
        <dbReference type="EMBL" id="GLR29442.1"/>
    </source>
</evidence>
<keyword evidence="5" id="KW-1185">Reference proteome</keyword>
<dbReference type="RefSeq" id="WP_093068652.1">
    <property type="nucleotide sequence ID" value="NZ_BSOK01000038.1"/>
</dbReference>
<feature type="domain" description="Peptidase S24/S26A/S26B/S26C" evidence="1">
    <location>
        <begin position="20"/>
        <end position="133"/>
    </location>
</feature>
<reference evidence="5" key="3">
    <citation type="journal article" date="2019" name="Int. J. Syst. Evol. Microbiol.">
        <title>The Global Catalogue of Microorganisms (GCM) 10K type strain sequencing project: providing services to taxonomists for standard genome sequencing and annotation.</title>
        <authorList>
            <consortium name="The Broad Institute Genomics Platform"/>
            <consortium name="The Broad Institute Genome Sequencing Center for Infectious Disease"/>
            <person name="Wu L."/>
            <person name="Ma J."/>
        </authorList>
    </citation>
    <scope>NUCLEOTIDE SEQUENCE [LARGE SCALE GENOMIC DNA]</scope>
    <source>
        <strain evidence="5">NBRC 103191</strain>
    </source>
</reference>
<dbReference type="NCBIfam" id="NF007621">
    <property type="entry name" value="PRK10276.1"/>
    <property type="match status" value="1"/>
</dbReference>
<dbReference type="PANTHER" id="PTHR33516">
    <property type="entry name" value="LEXA REPRESSOR"/>
    <property type="match status" value="1"/>
</dbReference>
<dbReference type="Proteomes" id="UP000198501">
    <property type="component" value="Unassembled WGS sequence"/>
</dbReference>
<dbReference type="Proteomes" id="UP001156645">
    <property type="component" value="Unassembled WGS sequence"/>
</dbReference>
<dbReference type="InterPro" id="IPR036286">
    <property type="entry name" value="LexA/Signal_pep-like_sf"/>
</dbReference>